<evidence type="ECO:0000313" key="3">
    <source>
        <dbReference type="Proteomes" id="UP001385892"/>
    </source>
</evidence>
<dbReference type="Proteomes" id="UP001385892">
    <property type="component" value="Unassembled WGS sequence"/>
</dbReference>
<comment type="caution">
    <text evidence="2">The sequence shown here is derived from an EMBL/GenBank/DDBJ whole genome shotgun (WGS) entry which is preliminary data.</text>
</comment>
<protein>
    <submittedName>
        <fullName evidence="2">Uncharacterized protein</fullName>
    </submittedName>
</protein>
<reference evidence="2 3" key="1">
    <citation type="submission" date="2024-03" db="EMBL/GenBank/DDBJ databases">
        <title>Novel species of the genus Variovorax.</title>
        <authorList>
            <person name="Liu Q."/>
            <person name="Xin Y.-H."/>
        </authorList>
    </citation>
    <scope>NUCLEOTIDE SEQUENCE [LARGE SCALE GENOMIC DNA]</scope>
    <source>
        <strain evidence="2 3">KACC 18900</strain>
    </source>
</reference>
<dbReference type="RefSeq" id="WP_340348817.1">
    <property type="nucleotide sequence ID" value="NZ_JBBKZT010000089.1"/>
</dbReference>
<sequence length="126" mass="13290">MSSILAQGNRYFNGLLKGKGTRQQHGTPRKVPVTLPSHKKTQLRGGTVPPLAGARTLRINEASRPKPLETTPPFPDLAGGSEAQPGSMKRVAPQTNLLRHSQGDGISVQAVSGIVAHGALPVRFTA</sequence>
<proteinExistence type="predicted"/>
<evidence type="ECO:0000256" key="1">
    <source>
        <dbReference type="SAM" id="MobiDB-lite"/>
    </source>
</evidence>
<feature type="region of interest" description="Disordered" evidence="1">
    <location>
        <begin position="15"/>
        <end position="100"/>
    </location>
</feature>
<keyword evidence="3" id="KW-1185">Reference proteome</keyword>
<gene>
    <name evidence="2" type="ORF">WKW82_40330</name>
</gene>
<organism evidence="2 3">
    <name type="scientific">Variovorax rhizosphaerae</name>
    <dbReference type="NCBI Taxonomy" id="1836200"/>
    <lineage>
        <taxon>Bacteria</taxon>
        <taxon>Pseudomonadati</taxon>
        <taxon>Pseudomonadota</taxon>
        <taxon>Betaproteobacteria</taxon>
        <taxon>Burkholderiales</taxon>
        <taxon>Comamonadaceae</taxon>
        <taxon>Variovorax</taxon>
    </lineage>
</organism>
<accession>A0ABU8WZB0</accession>
<dbReference type="EMBL" id="JBBKZT010000089">
    <property type="protein sequence ID" value="MEJ8852880.1"/>
    <property type="molecule type" value="Genomic_DNA"/>
</dbReference>
<evidence type="ECO:0000313" key="2">
    <source>
        <dbReference type="EMBL" id="MEJ8852880.1"/>
    </source>
</evidence>
<name>A0ABU8WZB0_9BURK</name>